<dbReference type="InterPro" id="IPR050194">
    <property type="entry name" value="Glycosyltransferase_grp1"/>
</dbReference>
<gene>
    <name evidence="3" type="ORF">BTO14_01930</name>
</gene>
<dbReference type="SUPFAM" id="SSF53756">
    <property type="entry name" value="UDP-Glycosyltransferase/glycogen phosphorylase"/>
    <property type="match status" value="1"/>
</dbReference>
<proteinExistence type="predicted"/>
<dbReference type="AlphaFoldDB" id="A0A2P6CAZ1"/>
<sequence>MKINVLLLMGTNSRNAGGLFNSVKSLAKELHTDKQTELSVLSHNDGFSPEDIKTWGNLNMLIYSVLGPSSFGFSLDLFKILKKKNPQIIHQQGIWMFSSKMALKFLKLNNSVNIITPRGMLDSWAINNSSFKKKLVGTWFEYKNLKNADCIQALCKSEYLAIRDFGLKVPVAIIPNGINLPENKPLKKLINNREKKILLFIGRIHPKKGLDNLIEALYIINKTHSELLNKWEVRIAGWNQVKHQEFLMEKCAKYKLEKVITFIGSVYGEIKEQELMNANAFILPSLSEGLPMSILEAWSYKLPVIMTKECNIPEGFENGAAIDINHDPKDMSLVLKDLFLKENNELLEIGVNGYELVKSKFTWEKIAEDTKEMYSWVLGKSEKPHFIHLD</sequence>
<evidence type="ECO:0000259" key="1">
    <source>
        <dbReference type="Pfam" id="PF00534"/>
    </source>
</evidence>
<evidence type="ECO:0000259" key="2">
    <source>
        <dbReference type="Pfam" id="PF13439"/>
    </source>
</evidence>
<keyword evidence="4" id="KW-1185">Reference proteome</keyword>
<dbReference type="PANTHER" id="PTHR45947">
    <property type="entry name" value="SULFOQUINOVOSYL TRANSFERASE SQD2"/>
    <property type="match status" value="1"/>
</dbReference>
<protein>
    <recommendedName>
        <fullName evidence="5">Glycosyl transferase family 1 domain-containing protein</fullName>
    </recommendedName>
</protein>
<organism evidence="3 4">
    <name type="scientific">Polaribacter butkevichii</name>
    <dbReference type="NCBI Taxonomy" id="218490"/>
    <lineage>
        <taxon>Bacteria</taxon>
        <taxon>Pseudomonadati</taxon>
        <taxon>Bacteroidota</taxon>
        <taxon>Flavobacteriia</taxon>
        <taxon>Flavobacteriales</taxon>
        <taxon>Flavobacteriaceae</taxon>
    </lineage>
</organism>
<evidence type="ECO:0000313" key="4">
    <source>
        <dbReference type="Proteomes" id="UP000247345"/>
    </source>
</evidence>
<dbReference type="RefSeq" id="WP_170062852.1">
    <property type="nucleotide sequence ID" value="NZ_CP150661.1"/>
</dbReference>
<evidence type="ECO:0008006" key="5">
    <source>
        <dbReference type="Google" id="ProtNLM"/>
    </source>
</evidence>
<dbReference type="InterPro" id="IPR001296">
    <property type="entry name" value="Glyco_trans_1"/>
</dbReference>
<accession>A0A2P6CAZ1</accession>
<dbReference type="Pfam" id="PF00534">
    <property type="entry name" value="Glycos_transf_1"/>
    <property type="match status" value="1"/>
</dbReference>
<dbReference type="EMBL" id="MSCK01000001">
    <property type="protein sequence ID" value="PQJ72084.1"/>
    <property type="molecule type" value="Genomic_DNA"/>
</dbReference>
<dbReference type="PANTHER" id="PTHR45947:SF14">
    <property type="entry name" value="SLL1723 PROTEIN"/>
    <property type="match status" value="1"/>
</dbReference>
<reference evidence="3 4" key="1">
    <citation type="submission" date="2016-12" db="EMBL/GenBank/DDBJ databases">
        <title>Trade-off between light-utilization and light-protection in marine flavobacteria.</title>
        <authorList>
            <person name="Kumagai Y."/>
            <person name="Yoshizawa S."/>
            <person name="Kogure K."/>
            <person name="Iwasaki W."/>
        </authorList>
    </citation>
    <scope>NUCLEOTIDE SEQUENCE [LARGE SCALE GENOMIC DNA]</scope>
    <source>
        <strain evidence="3 4">KCTC 12100</strain>
    </source>
</reference>
<evidence type="ECO:0000313" key="3">
    <source>
        <dbReference type="EMBL" id="PQJ72084.1"/>
    </source>
</evidence>
<dbReference type="Gene3D" id="3.40.50.2000">
    <property type="entry name" value="Glycogen Phosphorylase B"/>
    <property type="match status" value="2"/>
</dbReference>
<name>A0A2P6CAZ1_9FLAO</name>
<feature type="domain" description="Glycosyl transferase family 1" evidence="1">
    <location>
        <begin position="187"/>
        <end position="344"/>
    </location>
</feature>
<dbReference type="Pfam" id="PF13439">
    <property type="entry name" value="Glyco_transf_4"/>
    <property type="match status" value="1"/>
</dbReference>
<dbReference type="GO" id="GO:0016757">
    <property type="term" value="F:glycosyltransferase activity"/>
    <property type="evidence" value="ECO:0007669"/>
    <property type="project" value="InterPro"/>
</dbReference>
<comment type="caution">
    <text evidence="3">The sequence shown here is derived from an EMBL/GenBank/DDBJ whole genome shotgun (WGS) entry which is preliminary data.</text>
</comment>
<dbReference type="Proteomes" id="UP000247345">
    <property type="component" value="Unassembled WGS sequence"/>
</dbReference>
<feature type="domain" description="Glycosyltransferase subfamily 4-like N-terminal" evidence="2">
    <location>
        <begin position="17"/>
        <end position="180"/>
    </location>
</feature>
<dbReference type="InterPro" id="IPR028098">
    <property type="entry name" value="Glyco_trans_4-like_N"/>
</dbReference>